<evidence type="ECO:0000256" key="12">
    <source>
        <dbReference type="ARBA" id="ARBA00023136"/>
    </source>
</evidence>
<feature type="transmembrane region" description="Helical" evidence="13">
    <location>
        <begin position="122"/>
        <end position="145"/>
    </location>
</feature>
<evidence type="ECO:0000256" key="9">
    <source>
        <dbReference type="ARBA" id="ARBA00022833"/>
    </source>
</evidence>
<feature type="transmembrane region" description="Helical" evidence="13">
    <location>
        <begin position="152"/>
        <end position="175"/>
    </location>
</feature>
<evidence type="ECO:0000256" key="8">
    <source>
        <dbReference type="ARBA" id="ARBA00022801"/>
    </source>
</evidence>
<evidence type="ECO:0000256" key="6">
    <source>
        <dbReference type="ARBA" id="ARBA00022692"/>
    </source>
</evidence>
<dbReference type="GO" id="GO:0008237">
    <property type="term" value="F:metallopeptidase activity"/>
    <property type="evidence" value="ECO:0007669"/>
    <property type="project" value="UniProtKB-KW"/>
</dbReference>
<accession>A0A7K4C0D0</accession>
<evidence type="ECO:0000313" key="15">
    <source>
        <dbReference type="Proteomes" id="UP000526302"/>
    </source>
</evidence>
<keyword evidence="6 13" id="KW-0812">Transmembrane</keyword>
<keyword evidence="11" id="KW-0482">Metalloprotease</keyword>
<proteinExistence type="inferred from homology"/>
<comment type="cofactor">
    <cofactor evidence="1">
        <name>Zn(2+)</name>
        <dbReference type="ChEBI" id="CHEBI:29105"/>
    </cofactor>
</comment>
<evidence type="ECO:0000256" key="11">
    <source>
        <dbReference type="ARBA" id="ARBA00023049"/>
    </source>
</evidence>
<reference evidence="14 15" key="1">
    <citation type="journal article" date="2020" name="Biotechnol. Biofuels">
        <title>New insights from the biogas microbiome by comprehensive genome-resolved metagenomics of nearly 1600 species originating from multiple anaerobic digesters.</title>
        <authorList>
            <person name="Campanaro S."/>
            <person name="Treu L."/>
            <person name="Rodriguez-R L.M."/>
            <person name="Kovalovszki A."/>
            <person name="Ziels R.M."/>
            <person name="Maus I."/>
            <person name="Zhu X."/>
            <person name="Kougias P.G."/>
            <person name="Basile A."/>
            <person name="Luo G."/>
            <person name="Schluter A."/>
            <person name="Konstantinidis K.T."/>
            <person name="Angelidaki I."/>
        </authorList>
    </citation>
    <scope>NUCLEOTIDE SEQUENCE [LARGE SCALE GENOMIC DNA]</scope>
    <source>
        <strain evidence="14">AS22ysBPME_79</strain>
    </source>
</reference>
<keyword evidence="5 14" id="KW-0645">Protease</keyword>
<feature type="transmembrane region" description="Helical" evidence="13">
    <location>
        <begin position="20"/>
        <end position="38"/>
    </location>
</feature>
<dbReference type="AlphaFoldDB" id="A0A7K4C0D0"/>
<keyword evidence="4" id="KW-1003">Cell membrane</keyword>
<comment type="similarity">
    <text evidence="3">Belongs to the peptidase M50B family.</text>
</comment>
<evidence type="ECO:0000256" key="4">
    <source>
        <dbReference type="ARBA" id="ARBA00022475"/>
    </source>
</evidence>
<evidence type="ECO:0000256" key="10">
    <source>
        <dbReference type="ARBA" id="ARBA00022989"/>
    </source>
</evidence>
<keyword evidence="10 13" id="KW-1133">Transmembrane helix</keyword>
<dbReference type="Proteomes" id="UP000526302">
    <property type="component" value="Unassembled WGS sequence"/>
</dbReference>
<sequence>MVQDKKSIFYFSQQEGIDLLISWISLSIAFALMISPALLQISSIIVALPVAFLAVGTGFVFHELAHREAAKHYGFHSEFRAWYPGLAIAIGLVLISGGRFFFAAPGATYYVATNPTKKQNGIISIAGPVVNIVVGTILVIIGALVQDNFLQFVFIQSGVINFFFALFNMIPIWPLDGSKVIAWRGDYWLIVTAIAAVFVFFPEIVFGLLGI</sequence>
<keyword evidence="12 13" id="KW-0472">Membrane</keyword>
<evidence type="ECO:0000313" key="14">
    <source>
        <dbReference type="EMBL" id="NMA44882.1"/>
    </source>
</evidence>
<protein>
    <submittedName>
        <fullName evidence="14">Site-2 protease family protein</fullName>
    </submittedName>
</protein>
<evidence type="ECO:0000256" key="1">
    <source>
        <dbReference type="ARBA" id="ARBA00001947"/>
    </source>
</evidence>
<evidence type="ECO:0000256" key="7">
    <source>
        <dbReference type="ARBA" id="ARBA00022723"/>
    </source>
</evidence>
<comment type="caution">
    <text evidence="14">The sequence shown here is derived from an EMBL/GenBank/DDBJ whole genome shotgun (WGS) entry which is preliminary data.</text>
</comment>
<name>A0A7K4C0D0_9ARCH</name>
<feature type="transmembrane region" description="Helical" evidence="13">
    <location>
        <begin position="81"/>
        <end position="102"/>
    </location>
</feature>
<keyword evidence="7" id="KW-0479">Metal-binding</keyword>
<evidence type="ECO:0000256" key="2">
    <source>
        <dbReference type="ARBA" id="ARBA00004651"/>
    </source>
</evidence>
<evidence type="ECO:0000256" key="5">
    <source>
        <dbReference type="ARBA" id="ARBA00022670"/>
    </source>
</evidence>
<gene>
    <name evidence="14" type="ORF">GX950_03675</name>
</gene>
<dbReference type="PANTHER" id="PTHR35864">
    <property type="entry name" value="ZINC METALLOPROTEASE MJ0611-RELATED"/>
    <property type="match status" value="1"/>
</dbReference>
<dbReference type="InterPro" id="IPR044537">
    <property type="entry name" value="Rip2-like"/>
</dbReference>
<comment type="subcellular location">
    <subcellularLocation>
        <location evidence="2">Cell membrane</location>
        <topology evidence="2">Multi-pass membrane protein</topology>
    </subcellularLocation>
</comment>
<feature type="transmembrane region" description="Helical" evidence="13">
    <location>
        <begin position="44"/>
        <end position="61"/>
    </location>
</feature>
<dbReference type="PANTHER" id="PTHR35864:SF1">
    <property type="entry name" value="ZINC METALLOPROTEASE YWHC-RELATED"/>
    <property type="match status" value="1"/>
</dbReference>
<organism evidence="14 15">
    <name type="scientific">Candidatus Iainarchaeum sp</name>
    <dbReference type="NCBI Taxonomy" id="3101447"/>
    <lineage>
        <taxon>Archaea</taxon>
        <taxon>Candidatus Iainarchaeota</taxon>
        <taxon>Candidatus Iainarchaeia</taxon>
        <taxon>Candidatus Iainarchaeales</taxon>
        <taxon>Candidatus Iainarchaeaceae</taxon>
        <taxon>Candidatus Iainarchaeum</taxon>
    </lineage>
</organism>
<keyword evidence="8" id="KW-0378">Hydrolase</keyword>
<dbReference type="GO" id="GO:0046872">
    <property type="term" value="F:metal ion binding"/>
    <property type="evidence" value="ECO:0007669"/>
    <property type="project" value="UniProtKB-KW"/>
</dbReference>
<dbReference type="GO" id="GO:0006508">
    <property type="term" value="P:proteolysis"/>
    <property type="evidence" value="ECO:0007669"/>
    <property type="project" value="UniProtKB-KW"/>
</dbReference>
<feature type="transmembrane region" description="Helical" evidence="13">
    <location>
        <begin position="187"/>
        <end position="209"/>
    </location>
</feature>
<keyword evidence="9" id="KW-0862">Zinc</keyword>
<dbReference type="GO" id="GO:0005886">
    <property type="term" value="C:plasma membrane"/>
    <property type="evidence" value="ECO:0007669"/>
    <property type="project" value="UniProtKB-SubCell"/>
</dbReference>
<evidence type="ECO:0000256" key="3">
    <source>
        <dbReference type="ARBA" id="ARBA00007931"/>
    </source>
</evidence>
<dbReference type="InterPro" id="IPR052348">
    <property type="entry name" value="Metallopeptidase_M50B"/>
</dbReference>
<dbReference type="CDD" id="cd06158">
    <property type="entry name" value="S2P-M50_like_1"/>
    <property type="match status" value="1"/>
</dbReference>
<dbReference type="EMBL" id="JAAZKV010000030">
    <property type="protein sequence ID" value="NMA44882.1"/>
    <property type="molecule type" value="Genomic_DNA"/>
</dbReference>
<evidence type="ECO:0000256" key="13">
    <source>
        <dbReference type="SAM" id="Phobius"/>
    </source>
</evidence>